<organism evidence="4 5">
    <name type="scientific">Nocardioides thalensis</name>
    <dbReference type="NCBI Taxonomy" id="1914755"/>
    <lineage>
        <taxon>Bacteria</taxon>
        <taxon>Bacillati</taxon>
        <taxon>Actinomycetota</taxon>
        <taxon>Actinomycetes</taxon>
        <taxon>Propionibacteriales</taxon>
        <taxon>Nocardioidaceae</taxon>
        <taxon>Nocardioides</taxon>
    </lineage>
</organism>
<gene>
    <name evidence="4" type="ORF">HNR19_001123</name>
</gene>
<name>A0A853BYX7_9ACTN</name>
<feature type="chain" id="PRO_5039651007" evidence="2">
    <location>
        <begin position="22"/>
        <end position="372"/>
    </location>
</feature>
<dbReference type="PANTHER" id="PTHR46825">
    <property type="entry name" value="D-ALANYL-D-ALANINE-CARBOXYPEPTIDASE/ENDOPEPTIDASE AMPH"/>
    <property type="match status" value="1"/>
</dbReference>
<dbReference type="InterPro" id="IPR012338">
    <property type="entry name" value="Beta-lactam/transpept-like"/>
</dbReference>
<proteinExistence type="predicted"/>
<reference evidence="4 5" key="1">
    <citation type="submission" date="2020-07" db="EMBL/GenBank/DDBJ databases">
        <title>Sequencing the genomes of 1000 actinobacteria strains.</title>
        <authorList>
            <person name="Klenk H.-P."/>
        </authorList>
    </citation>
    <scope>NUCLEOTIDE SEQUENCE [LARGE SCALE GENOMIC DNA]</scope>
    <source>
        <strain evidence="4 5">DSM 103833</strain>
    </source>
</reference>
<dbReference type="EMBL" id="JACCFP010000001">
    <property type="protein sequence ID" value="NYJ00425.1"/>
    <property type="molecule type" value="Genomic_DNA"/>
</dbReference>
<dbReference type="InterPro" id="IPR050491">
    <property type="entry name" value="AmpC-like"/>
</dbReference>
<feature type="region of interest" description="Disordered" evidence="1">
    <location>
        <begin position="20"/>
        <end position="42"/>
    </location>
</feature>
<feature type="domain" description="Beta-lactamase-related" evidence="3">
    <location>
        <begin position="51"/>
        <end position="350"/>
    </location>
</feature>
<protein>
    <submittedName>
        <fullName evidence="4">CubicO group peptidase (Beta-lactamase class C family)</fullName>
    </submittedName>
</protein>
<evidence type="ECO:0000313" key="5">
    <source>
        <dbReference type="Proteomes" id="UP000530424"/>
    </source>
</evidence>
<sequence>MIRPAAAALAAVLLLSSCDGAEPAPPPASSPPSAERPPVFLASDVPDGSSGSLVAVADGEVVACEGWGESDREAGTPSGCDTIYDIGSVSKQFTAAAVVKLQMQGLLSVTDTLGDFFADVPADKRGVTVRQLLTHTAGLVESLGDDYEPLDREEMISAALAADLVTRPGARYRYSNVGYSLLAAIVEEASGKDYEAYLAEELFGPAGMSQTGYVLPDWDQTDVAVEYDARNRAQGRPYDHPWADDGPYWNLRGNGGLLSTAHDMGRWLLALEGDDVLDERAKAELFHPRVLEQPGGETRYAYGWVVADTPLGPVTWHNGGNGWSYAELTRLPDSGAGLFWVTNQSRSSKDGWSLERLRPSLTETVAARLVED</sequence>
<evidence type="ECO:0000256" key="2">
    <source>
        <dbReference type="SAM" id="SignalP"/>
    </source>
</evidence>
<evidence type="ECO:0000259" key="3">
    <source>
        <dbReference type="Pfam" id="PF00144"/>
    </source>
</evidence>
<dbReference type="AlphaFoldDB" id="A0A853BYX7"/>
<keyword evidence="2" id="KW-0732">Signal</keyword>
<dbReference type="InterPro" id="IPR001466">
    <property type="entry name" value="Beta-lactam-related"/>
</dbReference>
<dbReference type="PROSITE" id="PS51257">
    <property type="entry name" value="PROKAR_LIPOPROTEIN"/>
    <property type="match status" value="1"/>
</dbReference>
<evidence type="ECO:0000313" key="4">
    <source>
        <dbReference type="EMBL" id="NYJ00425.1"/>
    </source>
</evidence>
<comment type="caution">
    <text evidence="4">The sequence shown here is derived from an EMBL/GenBank/DDBJ whole genome shotgun (WGS) entry which is preliminary data.</text>
</comment>
<dbReference type="Pfam" id="PF00144">
    <property type="entry name" value="Beta-lactamase"/>
    <property type="match status" value="1"/>
</dbReference>
<keyword evidence="5" id="KW-1185">Reference proteome</keyword>
<dbReference type="SUPFAM" id="SSF56601">
    <property type="entry name" value="beta-lactamase/transpeptidase-like"/>
    <property type="match status" value="1"/>
</dbReference>
<accession>A0A853BYX7</accession>
<dbReference type="Proteomes" id="UP000530424">
    <property type="component" value="Unassembled WGS sequence"/>
</dbReference>
<dbReference type="Gene3D" id="3.40.710.10">
    <property type="entry name" value="DD-peptidase/beta-lactamase superfamily"/>
    <property type="match status" value="1"/>
</dbReference>
<dbReference type="PANTHER" id="PTHR46825:SF9">
    <property type="entry name" value="BETA-LACTAMASE-RELATED DOMAIN-CONTAINING PROTEIN"/>
    <property type="match status" value="1"/>
</dbReference>
<feature type="signal peptide" evidence="2">
    <location>
        <begin position="1"/>
        <end position="21"/>
    </location>
</feature>
<evidence type="ECO:0000256" key="1">
    <source>
        <dbReference type="SAM" id="MobiDB-lite"/>
    </source>
</evidence>
<dbReference type="RefSeq" id="WP_218910161.1">
    <property type="nucleotide sequence ID" value="NZ_JACCFP010000001.1"/>
</dbReference>